<evidence type="ECO:0000256" key="3">
    <source>
        <dbReference type="ARBA" id="ARBA00023163"/>
    </source>
</evidence>
<dbReference type="EMBL" id="LQIR01000034">
    <property type="protein sequence ID" value="KUI12383.1"/>
    <property type="molecule type" value="Genomic_DNA"/>
</dbReference>
<dbReference type="AlphaFoldDB" id="A0A101A3M4"/>
<dbReference type="SMART" id="SM00422">
    <property type="entry name" value="HTH_MERR"/>
    <property type="match status" value="1"/>
</dbReference>
<dbReference type="SUPFAM" id="SSF52242">
    <property type="entry name" value="Cobalamin (vitamin B12)-binding domain"/>
    <property type="match status" value="1"/>
</dbReference>
<dbReference type="InterPro" id="IPR000551">
    <property type="entry name" value="MerR-type_HTH_dom"/>
</dbReference>
<keyword evidence="3" id="KW-0804">Transcription</keyword>
<dbReference type="PANTHER" id="PTHR30204:SF67">
    <property type="entry name" value="HTH-TYPE TRANSCRIPTIONAL REGULATOR MLRA-RELATED"/>
    <property type="match status" value="1"/>
</dbReference>
<evidence type="ECO:0000256" key="1">
    <source>
        <dbReference type="ARBA" id="ARBA00023015"/>
    </source>
</evidence>
<dbReference type="Gene3D" id="3.40.50.280">
    <property type="entry name" value="Cobalamin-binding domain"/>
    <property type="match status" value="1"/>
</dbReference>
<proteinExistence type="predicted"/>
<dbReference type="GO" id="GO:0031419">
    <property type="term" value="F:cobalamin binding"/>
    <property type="evidence" value="ECO:0007669"/>
    <property type="project" value="InterPro"/>
</dbReference>
<dbReference type="Proteomes" id="UP000053707">
    <property type="component" value="Unassembled WGS sequence"/>
</dbReference>
<protein>
    <submittedName>
        <fullName evidence="5">Transcriptional regulator</fullName>
    </submittedName>
</protein>
<dbReference type="PROSITE" id="PS50937">
    <property type="entry name" value="HTH_MERR_2"/>
    <property type="match status" value="1"/>
</dbReference>
<dbReference type="Pfam" id="PF13411">
    <property type="entry name" value="MerR_1"/>
    <property type="match status" value="1"/>
</dbReference>
<accession>A0A101A3M4</accession>
<dbReference type="GO" id="GO:0046872">
    <property type="term" value="F:metal ion binding"/>
    <property type="evidence" value="ECO:0007669"/>
    <property type="project" value="InterPro"/>
</dbReference>
<evidence type="ECO:0000313" key="5">
    <source>
        <dbReference type="EMBL" id="KUI12383.1"/>
    </source>
</evidence>
<gene>
    <name evidence="5" type="ORF">AU192_20225</name>
</gene>
<dbReference type="RefSeq" id="WP_064398543.1">
    <property type="nucleotide sequence ID" value="NZ_LQIR01000034.1"/>
</dbReference>
<dbReference type="GO" id="GO:0003700">
    <property type="term" value="F:DNA-binding transcription factor activity"/>
    <property type="evidence" value="ECO:0007669"/>
    <property type="project" value="InterPro"/>
</dbReference>
<dbReference type="SUPFAM" id="SSF46955">
    <property type="entry name" value="Putative DNA-binding domain"/>
    <property type="match status" value="1"/>
</dbReference>
<dbReference type="Gene3D" id="1.10.1660.10">
    <property type="match status" value="1"/>
</dbReference>
<keyword evidence="1" id="KW-0805">Transcription regulation</keyword>
<dbReference type="PANTHER" id="PTHR30204">
    <property type="entry name" value="REDOX-CYCLING DRUG-SENSING TRANSCRIPTIONAL ACTIVATOR SOXR"/>
    <property type="match status" value="1"/>
</dbReference>
<organism evidence="5 6">
    <name type="scientific">Mycobacterium lehmannii</name>
    <dbReference type="NCBI Taxonomy" id="2048550"/>
    <lineage>
        <taxon>Bacteria</taxon>
        <taxon>Bacillati</taxon>
        <taxon>Actinomycetota</taxon>
        <taxon>Actinomycetes</taxon>
        <taxon>Mycobacteriales</taxon>
        <taxon>Mycobacteriaceae</taxon>
        <taxon>Mycobacterium</taxon>
    </lineage>
</organism>
<evidence type="ECO:0000313" key="6">
    <source>
        <dbReference type="Proteomes" id="UP000053707"/>
    </source>
</evidence>
<sequence>MNDADTPRYTVRVVAERVGVPTATLRSWSQRYGVGPSQHRAGRHRLYSDNDIAVVQHMHQLIGQGTSARSAARLASGSVAPRRGDVEALLSAAFELDLAALGRLLETHLRHFGVVDTWDLMVRPAFAAVVSKQDEDGGCVDVEHALSWAVSRSLHAAPLMRIDASTTVILACTAREAHVLPLEALRAALAERGRGALMLGADVPVAALTEAIGRVTPSARVVLWSHTADTADMDMVAAAGADTDVALGGTGWDAAAGVAPAARVHSLREAVDWCVCHS</sequence>
<dbReference type="InterPro" id="IPR009061">
    <property type="entry name" value="DNA-bd_dom_put_sf"/>
</dbReference>
<feature type="domain" description="HTH merR-type" evidence="4">
    <location>
        <begin position="8"/>
        <end position="77"/>
    </location>
</feature>
<dbReference type="InterPro" id="IPR036724">
    <property type="entry name" value="Cobalamin-bd_sf"/>
</dbReference>
<keyword evidence="6" id="KW-1185">Reference proteome</keyword>
<dbReference type="InterPro" id="IPR047057">
    <property type="entry name" value="MerR_fam"/>
</dbReference>
<reference evidence="5 6" key="1">
    <citation type="submission" date="2016-01" db="EMBL/GenBank/DDBJ databases">
        <authorList>
            <consortium name="TB Trials Study Group"/>
            <person name="Sutton G."/>
            <person name="Brinkac L."/>
            <person name="Sanka R."/>
            <person name="Adams M."/>
            <person name="Lau E.L."/>
            <person name="Macaden R."/>
            <person name="Grewal H.M.S."/>
        </authorList>
    </citation>
    <scope>NUCLEOTIDE SEQUENCE [LARGE SCALE GENOMIC DNA]</scope>
    <source>
        <strain evidence="5 6">IS-1744</strain>
    </source>
</reference>
<evidence type="ECO:0000259" key="4">
    <source>
        <dbReference type="PROSITE" id="PS50937"/>
    </source>
</evidence>
<keyword evidence="2" id="KW-0238">DNA-binding</keyword>
<evidence type="ECO:0000256" key="2">
    <source>
        <dbReference type="ARBA" id="ARBA00023125"/>
    </source>
</evidence>
<comment type="caution">
    <text evidence="5">The sequence shown here is derived from an EMBL/GenBank/DDBJ whole genome shotgun (WGS) entry which is preliminary data.</text>
</comment>
<name>A0A101A3M4_9MYCO</name>
<dbReference type="GO" id="GO:0003677">
    <property type="term" value="F:DNA binding"/>
    <property type="evidence" value="ECO:0007669"/>
    <property type="project" value="UniProtKB-KW"/>
</dbReference>